<feature type="compositionally biased region" description="Basic residues" evidence="1">
    <location>
        <begin position="431"/>
        <end position="447"/>
    </location>
</feature>
<feature type="compositionally biased region" description="Basic and acidic residues" evidence="1">
    <location>
        <begin position="485"/>
        <end position="502"/>
    </location>
</feature>
<feature type="compositionally biased region" description="Basic and acidic residues" evidence="1">
    <location>
        <begin position="654"/>
        <end position="664"/>
    </location>
</feature>
<organism evidence="2 3">
    <name type="scientific">Dothidotthia symphoricarpi CBS 119687</name>
    <dbReference type="NCBI Taxonomy" id="1392245"/>
    <lineage>
        <taxon>Eukaryota</taxon>
        <taxon>Fungi</taxon>
        <taxon>Dikarya</taxon>
        <taxon>Ascomycota</taxon>
        <taxon>Pezizomycotina</taxon>
        <taxon>Dothideomycetes</taxon>
        <taxon>Pleosporomycetidae</taxon>
        <taxon>Pleosporales</taxon>
        <taxon>Dothidotthiaceae</taxon>
        <taxon>Dothidotthia</taxon>
    </lineage>
</organism>
<reference evidence="2" key="1">
    <citation type="journal article" date="2020" name="Stud. Mycol.">
        <title>101 Dothideomycetes genomes: a test case for predicting lifestyles and emergence of pathogens.</title>
        <authorList>
            <person name="Haridas S."/>
            <person name="Albert R."/>
            <person name="Binder M."/>
            <person name="Bloem J."/>
            <person name="Labutti K."/>
            <person name="Salamov A."/>
            <person name="Andreopoulos B."/>
            <person name="Baker S."/>
            <person name="Barry K."/>
            <person name="Bills G."/>
            <person name="Bluhm B."/>
            <person name="Cannon C."/>
            <person name="Castanera R."/>
            <person name="Culley D."/>
            <person name="Daum C."/>
            <person name="Ezra D."/>
            <person name="Gonzalez J."/>
            <person name="Henrissat B."/>
            <person name="Kuo A."/>
            <person name="Liang C."/>
            <person name="Lipzen A."/>
            <person name="Lutzoni F."/>
            <person name="Magnuson J."/>
            <person name="Mondo S."/>
            <person name="Nolan M."/>
            <person name="Ohm R."/>
            <person name="Pangilinan J."/>
            <person name="Park H.-J."/>
            <person name="Ramirez L."/>
            <person name="Alfaro M."/>
            <person name="Sun H."/>
            <person name="Tritt A."/>
            <person name="Yoshinaga Y."/>
            <person name="Zwiers L.-H."/>
            <person name="Turgeon B."/>
            <person name="Goodwin S."/>
            <person name="Spatafora J."/>
            <person name="Crous P."/>
            <person name="Grigoriev I."/>
        </authorList>
    </citation>
    <scope>NUCLEOTIDE SEQUENCE</scope>
    <source>
        <strain evidence="2">CBS 119687</strain>
    </source>
</reference>
<feature type="compositionally biased region" description="Acidic residues" evidence="1">
    <location>
        <begin position="388"/>
        <end position="401"/>
    </location>
</feature>
<evidence type="ECO:0008006" key="4">
    <source>
        <dbReference type="Google" id="ProtNLM"/>
    </source>
</evidence>
<protein>
    <recommendedName>
        <fullName evidence="4">DNA (cytosine-5)-methyltransferase 1 replication foci domain-containing protein</fullName>
    </recommendedName>
</protein>
<keyword evidence="3" id="KW-1185">Reference proteome</keyword>
<proteinExistence type="predicted"/>
<accession>A0A6A6A6Z9</accession>
<evidence type="ECO:0000256" key="1">
    <source>
        <dbReference type="SAM" id="MobiDB-lite"/>
    </source>
</evidence>
<evidence type="ECO:0000313" key="2">
    <source>
        <dbReference type="EMBL" id="KAF2126558.1"/>
    </source>
</evidence>
<feature type="region of interest" description="Disordered" evidence="1">
    <location>
        <begin position="364"/>
        <end position="562"/>
    </location>
</feature>
<gene>
    <name evidence="2" type="ORF">P153DRAFT_399328</name>
</gene>
<feature type="compositionally biased region" description="Low complexity" evidence="1">
    <location>
        <begin position="229"/>
        <end position="241"/>
    </location>
</feature>
<dbReference type="AlphaFoldDB" id="A0A6A6A6Z9"/>
<feature type="region of interest" description="Disordered" evidence="1">
    <location>
        <begin position="225"/>
        <end position="270"/>
    </location>
</feature>
<name>A0A6A6A6Z9_9PLEO</name>
<sequence length="672" mass="75745">MLVPEADVLLPLDPSITDSDLWEIFVLRDAHVVYESNGKPASLLAAYADTPLRVEGRLEAPGRAQLKYLVNKPYKPVDIQIRNVTKFSYGETTDGEYVIWAQGAAGWFEIQPTAQYKPIYEDMREAVQLLYFVTDIYNEPRKKGGGPNAQLIYKEYAEDDRFPCTDPADAEKIFNKHRIFLTMCFLNRAQGVGWSNTPIYQQFRRQYPKDFDTCKARKEGRYSQIQVEKQAQAQKSKSSSAPVSKCTESSRDSRQGRGKTATRRTEEAPKKDDNWWEAAALFEFMQKAVNHRALRPGHNHITLEKVAQLIVKRYEIEELEVAQSVLLVHARNLCWMMDNPRRKSVRFFADEPIYQELAAGHDLSAAEQRRAEGVELRPRRDHGTLKEEESESSDTSDEEQDLLATPARRPPGRRKKGRLSVLRPTSAKFTGKSKAKIMPGGKRRGKKPVLESDPSDDESSSSSADQSETAAETDSNTPTQILSPSRDKRKLDETDTTSDPHPDRRKRTTSTSLTLSSPPPTTATSSDSDSDADTNDPNAPIPLRHRPTPTQNTSPPLTAPLVSTPLPTYTPNAPRDSWLCTFDGCAQRIYGCSKDVGRRLITEHMEDHAKGREKVVGVLWREQERLRLPVSNLIKKIREMSEGGTGVGLFPASEEEKGREREVPPRPVQRSV</sequence>
<feature type="compositionally biased region" description="Polar residues" evidence="1">
    <location>
        <begin position="473"/>
        <end position="483"/>
    </location>
</feature>
<feature type="region of interest" description="Disordered" evidence="1">
    <location>
        <begin position="643"/>
        <end position="672"/>
    </location>
</feature>
<dbReference type="GeneID" id="54412150"/>
<dbReference type="RefSeq" id="XP_033520950.1">
    <property type="nucleotide sequence ID" value="XM_033671718.1"/>
</dbReference>
<feature type="compositionally biased region" description="Low complexity" evidence="1">
    <location>
        <begin position="509"/>
        <end position="527"/>
    </location>
</feature>
<feature type="compositionally biased region" description="Basic and acidic residues" evidence="1">
    <location>
        <begin position="367"/>
        <end position="387"/>
    </location>
</feature>
<dbReference type="OrthoDB" id="5382953at2759"/>
<evidence type="ECO:0000313" key="3">
    <source>
        <dbReference type="Proteomes" id="UP000799771"/>
    </source>
</evidence>
<dbReference type="Proteomes" id="UP000799771">
    <property type="component" value="Unassembled WGS sequence"/>
</dbReference>
<dbReference type="EMBL" id="ML977513">
    <property type="protein sequence ID" value="KAF2126558.1"/>
    <property type="molecule type" value="Genomic_DNA"/>
</dbReference>
<feature type="compositionally biased region" description="Low complexity" evidence="1">
    <location>
        <begin position="460"/>
        <end position="472"/>
    </location>
</feature>